<comment type="cofactor">
    <cofactor evidence="1">
        <name>FAD</name>
        <dbReference type="ChEBI" id="CHEBI:57692"/>
    </cofactor>
</comment>
<dbReference type="PANTHER" id="PTHR43004">
    <property type="entry name" value="TRK SYSTEM POTASSIUM UPTAKE PROTEIN"/>
    <property type="match status" value="1"/>
</dbReference>
<dbReference type="Proteomes" id="UP000000657">
    <property type="component" value="Chromosome"/>
</dbReference>
<keyword evidence="3" id="KW-0274">FAD</keyword>
<protein>
    <recommendedName>
        <fullName evidence="5">FAD-binding domain-containing protein</fullName>
    </recommendedName>
</protein>
<keyword evidence="2" id="KW-0285">Flavoprotein</keyword>
<dbReference type="InterPro" id="IPR002938">
    <property type="entry name" value="FAD-bd"/>
</dbReference>
<dbReference type="Gene3D" id="3.40.30.120">
    <property type="match status" value="1"/>
</dbReference>
<evidence type="ECO:0000313" key="7">
    <source>
        <dbReference type="Proteomes" id="UP000000657"/>
    </source>
</evidence>
<dbReference type="Gene3D" id="3.30.9.10">
    <property type="entry name" value="D-Amino Acid Oxidase, subunit A, domain 2"/>
    <property type="match status" value="1"/>
</dbReference>
<sequence>MPARNEITRGKRQVDALTFPRTEPAEHVDVLVVGAGPNGLGTALELHRHGVQAAVVDAALGATLVRAGAAGYTSRALEVIRGWGLLQRIQHAWTFPPEWSTGNLLLTSLAGHQLAGTTLRSFGLGATSRYSTETMLRRPQTVLQRVFLDRLAEIGTAVSGGWRVEGLASDADGVTTTVVEVETGRRRTIRSRYVVGADGGSSTVRTLARIPRSGSYADERYFRFVVRTTSDTSAALGAFPPATAVIYNDRYSGFLAALNATDWRAYAGPYPLDRDPTTDELIAQARAAFGFDVDLEVVSLTPFFKTTRIADTFYRDRIALVGDAAHVRTPGGNLCEGFGDVVNLGWKLAAVLRGQAGEALLDSYDEERRPHNWRIADYALADDRRHTAAYERVRALGVPDDADTGPDAVRRRAEIGAILGEGRSLPLGVVFDERYDASSVIRYEDGQLEAEAPWDAYAYADDARPGHRAPNGNLDPFGFTLYDRIGSHVALLVLADDAGTAGTVGAFETAADARGLEIEVIHLPDPAARELYGAPYALVRPDHHVAWRGDGSGLDDVDAGAVLDLVHGRGRLPAQPPAQTQTKAFGQLVDSAERPLVDPTERQLVDSAER</sequence>
<dbReference type="GO" id="GO:0071949">
    <property type="term" value="F:FAD binding"/>
    <property type="evidence" value="ECO:0007669"/>
    <property type="project" value="InterPro"/>
</dbReference>
<dbReference type="InterPro" id="IPR050641">
    <property type="entry name" value="RIFMO-like"/>
</dbReference>
<organism evidence="6 7">
    <name type="scientific">Frankia alni (strain DSM 45986 / CECT 9034 / ACN14a)</name>
    <dbReference type="NCBI Taxonomy" id="326424"/>
    <lineage>
        <taxon>Bacteria</taxon>
        <taxon>Bacillati</taxon>
        <taxon>Actinomycetota</taxon>
        <taxon>Actinomycetes</taxon>
        <taxon>Frankiales</taxon>
        <taxon>Frankiaceae</taxon>
        <taxon>Frankia</taxon>
    </lineage>
</organism>
<dbReference type="Pfam" id="PF21274">
    <property type="entry name" value="Rng_hyd_C"/>
    <property type="match status" value="1"/>
</dbReference>
<proteinExistence type="predicted"/>
<dbReference type="AlphaFoldDB" id="Q0RET8"/>
<evidence type="ECO:0000313" key="6">
    <source>
        <dbReference type="EMBL" id="CAJ64018.1"/>
    </source>
</evidence>
<evidence type="ECO:0000256" key="3">
    <source>
        <dbReference type="ARBA" id="ARBA00022827"/>
    </source>
</evidence>
<dbReference type="KEGG" id="fal:FRAAL5385"/>
<feature type="region of interest" description="Disordered" evidence="4">
    <location>
        <begin position="588"/>
        <end position="610"/>
    </location>
</feature>
<feature type="compositionally biased region" description="Basic and acidic residues" evidence="4">
    <location>
        <begin position="591"/>
        <end position="610"/>
    </location>
</feature>
<dbReference type="Pfam" id="PF01494">
    <property type="entry name" value="FAD_binding_3"/>
    <property type="match status" value="1"/>
</dbReference>
<dbReference type="EMBL" id="CT573213">
    <property type="protein sequence ID" value="CAJ64018.1"/>
    <property type="molecule type" value="Genomic_DNA"/>
</dbReference>
<dbReference type="PANTHER" id="PTHR43004:SF19">
    <property type="entry name" value="BINDING MONOOXYGENASE, PUTATIVE (JCVI)-RELATED"/>
    <property type="match status" value="1"/>
</dbReference>
<dbReference type="InterPro" id="IPR036188">
    <property type="entry name" value="FAD/NAD-bd_sf"/>
</dbReference>
<feature type="domain" description="FAD-binding" evidence="5">
    <location>
        <begin position="28"/>
        <end position="377"/>
    </location>
</feature>
<evidence type="ECO:0000256" key="4">
    <source>
        <dbReference type="SAM" id="MobiDB-lite"/>
    </source>
</evidence>
<accession>Q0RET8</accession>
<dbReference type="PRINTS" id="PR00420">
    <property type="entry name" value="RNGMNOXGNASE"/>
</dbReference>
<dbReference type="HOGENOM" id="CLU_009665_14_2_11"/>
<keyword evidence="7" id="KW-1185">Reference proteome</keyword>
<gene>
    <name evidence="6" type="ordered locus">FRAAL5385</name>
</gene>
<dbReference type="RefSeq" id="WP_011606468.1">
    <property type="nucleotide sequence ID" value="NC_008278.1"/>
</dbReference>
<evidence type="ECO:0000256" key="2">
    <source>
        <dbReference type="ARBA" id="ARBA00022630"/>
    </source>
</evidence>
<dbReference type="GO" id="GO:0016709">
    <property type="term" value="F:oxidoreductase activity, acting on paired donors, with incorporation or reduction of molecular oxygen, NAD(P)H as one donor, and incorporation of one atom of oxygen"/>
    <property type="evidence" value="ECO:0007669"/>
    <property type="project" value="UniProtKB-ARBA"/>
</dbReference>
<evidence type="ECO:0000256" key="1">
    <source>
        <dbReference type="ARBA" id="ARBA00001974"/>
    </source>
</evidence>
<dbReference type="Gene3D" id="3.50.50.60">
    <property type="entry name" value="FAD/NAD(P)-binding domain"/>
    <property type="match status" value="1"/>
</dbReference>
<dbReference type="SUPFAM" id="SSF51905">
    <property type="entry name" value="FAD/NAD(P)-binding domain"/>
    <property type="match status" value="1"/>
</dbReference>
<name>Q0RET8_FRAAA</name>
<dbReference type="STRING" id="326424.FRAAL5385"/>
<dbReference type="eggNOG" id="COG0654">
    <property type="taxonomic scope" value="Bacteria"/>
</dbReference>
<evidence type="ECO:0000259" key="5">
    <source>
        <dbReference type="Pfam" id="PF01494"/>
    </source>
</evidence>
<reference evidence="6 7" key="1">
    <citation type="journal article" date="2007" name="Genome Res.">
        <title>Genome characteristics of facultatively symbiotic Frankia sp. strains reflect host range and host plant biogeography.</title>
        <authorList>
            <person name="Normand P."/>
            <person name="Lapierre P."/>
            <person name="Tisa L.S."/>
            <person name="Gogarten J.P."/>
            <person name="Alloisio N."/>
            <person name="Bagnarol E."/>
            <person name="Bassi C.A."/>
            <person name="Berry A.M."/>
            <person name="Bickhart D.M."/>
            <person name="Choisne N."/>
            <person name="Couloux A."/>
            <person name="Cournoyer B."/>
            <person name="Cruveiller S."/>
            <person name="Daubin V."/>
            <person name="Demange N."/>
            <person name="Francino M.P."/>
            <person name="Goltsman E."/>
            <person name="Huang Y."/>
            <person name="Kopp O.R."/>
            <person name="Labarre L."/>
            <person name="Lapidus A."/>
            <person name="Lavire C."/>
            <person name="Marechal J."/>
            <person name="Martinez M."/>
            <person name="Mastronunzio J.E."/>
            <person name="Mullin B.C."/>
            <person name="Niemann J."/>
            <person name="Pujic P."/>
            <person name="Rawnsley T."/>
            <person name="Rouy Z."/>
            <person name="Schenowitz C."/>
            <person name="Sellstedt A."/>
            <person name="Tavares F."/>
            <person name="Tomkins J.P."/>
            <person name="Vallenet D."/>
            <person name="Valverde C."/>
            <person name="Wall L.G."/>
            <person name="Wang Y."/>
            <person name="Medigue C."/>
            <person name="Benson D.R."/>
        </authorList>
    </citation>
    <scope>NUCLEOTIDE SEQUENCE [LARGE SCALE GENOMIC DNA]</scope>
    <source>
        <strain evidence="7">DSM 45986 / CECT 9034 / ACN14a</strain>
    </source>
</reference>